<dbReference type="OrthoDB" id="4139357at2759"/>
<keyword evidence="3 6" id="KW-0812">Transmembrane</keyword>
<dbReference type="Proteomes" id="UP000014074">
    <property type="component" value="Unassembled WGS sequence"/>
</dbReference>
<feature type="transmembrane region" description="Helical" evidence="6">
    <location>
        <begin position="12"/>
        <end position="37"/>
    </location>
</feature>
<accession>R8BMN5</accession>
<evidence type="ECO:0000313" key="7">
    <source>
        <dbReference type="EMBL" id="EOO00597.1"/>
    </source>
</evidence>
<comment type="subcellular location">
    <subcellularLocation>
        <location evidence="1">Membrane</location>
        <topology evidence="1">Multi-pass membrane protein</topology>
    </subcellularLocation>
</comment>
<feature type="transmembrane region" description="Helical" evidence="6">
    <location>
        <begin position="104"/>
        <end position="126"/>
    </location>
</feature>
<evidence type="ECO:0000256" key="2">
    <source>
        <dbReference type="ARBA" id="ARBA00022448"/>
    </source>
</evidence>
<dbReference type="HOGENOM" id="CLU_122936_0_0_1"/>
<evidence type="ECO:0000256" key="4">
    <source>
        <dbReference type="ARBA" id="ARBA00022989"/>
    </source>
</evidence>
<keyword evidence="2" id="KW-0813">Transport</keyword>
<reference evidence="8" key="1">
    <citation type="journal article" date="2013" name="Genome Announc.">
        <title>Draft genome sequence of the ascomycete Phaeoacremonium aleophilum strain UCR-PA7, a causal agent of the esca disease complex in grapevines.</title>
        <authorList>
            <person name="Blanco-Ulate B."/>
            <person name="Rolshausen P."/>
            <person name="Cantu D."/>
        </authorList>
    </citation>
    <scope>NUCLEOTIDE SEQUENCE [LARGE SCALE GENOMIC DNA]</scope>
    <source>
        <strain evidence="8">UCR-PA7</strain>
    </source>
</reference>
<dbReference type="GO" id="GO:0005886">
    <property type="term" value="C:plasma membrane"/>
    <property type="evidence" value="ECO:0007669"/>
    <property type="project" value="TreeGrafter"/>
</dbReference>
<evidence type="ECO:0000256" key="3">
    <source>
        <dbReference type="ARBA" id="ARBA00022692"/>
    </source>
</evidence>
<dbReference type="PANTHER" id="PTHR23501:SF109">
    <property type="entry name" value="MAJOR FACILITATOR SUPERFAMILY (MFS) PROFILE DOMAIN-CONTAINING PROTEIN-RELATED"/>
    <property type="match status" value="1"/>
</dbReference>
<evidence type="ECO:0000256" key="6">
    <source>
        <dbReference type="SAM" id="Phobius"/>
    </source>
</evidence>
<sequence length="152" mass="15708">MLSLGLDDQTDIGIAVGLAGTFRLLGGAIATAIYTAIMTNRFNEVIVGRIGQVADNYGVDSVALLAAAKVNTAAAYARVPGISDAVKAAAALAVKLSYVSAFKLVYLVAIAFGGLSIIAAFCTISTDTSLKNDSRAVHLKNEVDIIDEKTVD</sequence>
<keyword evidence="8" id="KW-1185">Reference proteome</keyword>
<dbReference type="eggNOG" id="KOG0254">
    <property type="taxonomic scope" value="Eukaryota"/>
</dbReference>
<organism evidence="7 8">
    <name type="scientific">Phaeoacremonium minimum (strain UCR-PA7)</name>
    <name type="common">Esca disease fungus</name>
    <name type="synonym">Togninia minima</name>
    <dbReference type="NCBI Taxonomy" id="1286976"/>
    <lineage>
        <taxon>Eukaryota</taxon>
        <taxon>Fungi</taxon>
        <taxon>Dikarya</taxon>
        <taxon>Ascomycota</taxon>
        <taxon>Pezizomycotina</taxon>
        <taxon>Sordariomycetes</taxon>
        <taxon>Sordariomycetidae</taxon>
        <taxon>Togniniales</taxon>
        <taxon>Togniniaceae</taxon>
        <taxon>Phaeoacremonium</taxon>
    </lineage>
</organism>
<dbReference type="Pfam" id="PF06609">
    <property type="entry name" value="TRI12"/>
    <property type="match status" value="1"/>
</dbReference>
<dbReference type="EMBL" id="KB933064">
    <property type="protein sequence ID" value="EOO00597.1"/>
    <property type="molecule type" value="Genomic_DNA"/>
</dbReference>
<keyword evidence="5 6" id="KW-0472">Membrane</keyword>
<dbReference type="PANTHER" id="PTHR23501">
    <property type="entry name" value="MAJOR FACILITATOR SUPERFAMILY"/>
    <property type="match status" value="1"/>
</dbReference>
<dbReference type="GO" id="GO:0022857">
    <property type="term" value="F:transmembrane transporter activity"/>
    <property type="evidence" value="ECO:0007669"/>
    <property type="project" value="InterPro"/>
</dbReference>
<evidence type="ECO:0000256" key="1">
    <source>
        <dbReference type="ARBA" id="ARBA00004141"/>
    </source>
</evidence>
<dbReference type="GeneID" id="19324309"/>
<proteinExistence type="predicted"/>
<keyword evidence="4 6" id="KW-1133">Transmembrane helix</keyword>
<gene>
    <name evidence="7" type="ORF">UCRPA7_3912</name>
</gene>
<dbReference type="AlphaFoldDB" id="R8BMN5"/>
<dbReference type="KEGG" id="tmn:UCRPA7_3912"/>
<protein>
    <submittedName>
        <fullName evidence="7">Putative trichothecene efflux pump protein</fullName>
    </submittedName>
</protein>
<evidence type="ECO:0000256" key="5">
    <source>
        <dbReference type="ARBA" id="ARBA00023136"/>
    </source>
</evidence>
<dbReference type="InterPro" id="IPR010573">
    <property type="entry name" value="MFS_Str1/Tri12-like"/>
</dbReference>
<dbReference type="RefSeq" id="XP_007914652.1">
    <property type="nucleotide sequence ID" value="XM_007916461.1"/>
</dbReference>
<evidence type="ECO:0000313" key="8">
    <source>
        <dbReference type="Proteomes" id="UP000014074"/>
    </source>
</evidence>
<name>R8BMN5_PHAM7</name>